<reference evidence="4 5" key="1">
    <citation type="journal article" date="2017" name="Mycologia">
        <title>Bifiguratus adelaidae, gen. et sp. nov., a new member of Mucoromycotina in endophytic and soil-dwelling habitats.</title>
        <authorList>
            <person name="Torres-Cruz T.J."/>
            <person name="Billingsley Tobias T.L."/>
            <person name="Almatruk M."/>
            <person name="Hesse C."/>
            <person name="Kuske C.R."/>
            <person name="Desiro A."/>
            <person name="Benucci G.M."/>
            <person name="Bonito G."/>
            <person name="Stajich J.E."/>
            <person name="Dunlap C."/>
            <person name="Arnold A.E."/>
            <person name="Porras-Alfaro A."/>
        </authorList>
    </citation>
    <scope>NUCLEOTIDE SEQUENCE [LARGE SCALE GENOMIC DNA]</scope>
    <source>
        <strain evidence="4 5">AZ0501</strain>
    </source>
</reference>
<name>A0A261XVI0_9FUNG</name>
<dbReference type="Gene3D" id="3.90.1200.10">
    <property type="match status" value="1"/>
</dbReference>
<evidence type="ECO:0000313" key="5">
    <source>
        <dbReference type="Proteomes" id="UP000242875"/>
    </source>
</evidence>
<dbReference type="GO" id="GO:0006646">
    <property type="term" value="P:phosphatidylethanolamine biosynthetic process"/>
    <property type="evidence" value="ECO:0007669"/>
    <property type="project" value="TreeGrafter"/>
</dbReference>
<dbReference type="Gene3D" id="3.30.200.20">
    <property type="entry name" value="Phosphorylase Kinase, domain 1"/>
    <property type="match status" value="1"/>
</dbReference>
<dbReference type="Pfam" id="PF01633">
    <property type="entry name" value="Choline_kinase"/>
    <property type="match status" value="1"/>
</dbReference>
<gene>
    <name evidence="4" type="ORF">BZG36_04442</name>
</gene>
<dbReference type="EMBL" id="MVBO01000158">
    <property type="protein sequence ID" value="OZJ02376.1"/>
    <property type="molecule type" value="Genomic_DNA"/>
</dbReference>
<organism evidence="4 5">
    <name type="scientific">Bifiguratus adelaidae</name>
    <dbReference type="NCBI Taxonomy" id="1938954"/>
    <lineage>
        <taxon>Eukaryota</taxon>
        <taxon>Fungi</taxon>
        <taxon>Fungi incertae sedis</taxon>
        <taxon>Mucoromycota</taxon>
        <taxon>Mucoromycotina</taxon>
        <taxon>Endogonomycetes</taxon>
        <taxon>Endogonales</taxon>
        <taxon>Endogonales incertae sedis</taxon>
        <taxon>Bifiguratus</taxon>
    </lineage>
</organism>
<protein>
    <recommendedName>
        <fullName evidence="3">ethanolamine kinase</fullName>
        <ecNumber evidence="3">2.7.1.82</ecNumber>
    </recommendedName>
</protein>
<dbReference type="Proteomes" id="UP000242875">
    <property type="component" value="Unassembled WGS sequence"/>
</dbReference>
<proteinExistence type="inferred from homology"/>
<keyword evidence="5" id="KW-1185">Reference proteome</keyword>
<dbReference type="PANTHER" id="PTHR22603:SF66">
    <property type="entry name" value="ETHANOLAMINE KINASE"/>
    <property type="match status" value="1"/>
</dbReference>
<sequence>MTITLPADYFEQRQPKKVDAPTISPTGPPTTQLHLAMDKVIAKTLRVDVTISHDALFGGASKACVALFPHWKETDLAFVQCKDGITNKLIRVTHEPTQENVLVRAYGKGSEHLIDRRREIINILTLSGQGLAPPLYGRFNNGLIYGYIPGEVFSLEDMRDKHKSKLIAQKLAKWHKVRYGPPISDGDSDVAPELWATMWKWLKQGDPTVPAQFADPNMQKVFIKHFDMKLIRQELVNLQKRLDALNAPVVFGHNDLLYGNIVYEPDKDEASFIDYEYGSYSYRGFDIGNHFNEYAGNVFVTQNYNRIWTNMVLLGFECDYTYYPSKSAQLEWFKEYLTSSGEDPTPETIESLYHEVNEFALASHFYWGLWALVQADHSDIDFDYIDYARLRFEEYRKRA</sequence>
<dbReference type="EC" id="2.7.1.82" evidence="3"/>
<evidence type="ECO:0000256" key="2">
    <source>
        <dbReference type="ARBA" id="ARBA00038211"/>
    </source>
</evidence>
<dbReference type="GO" id="GO:0005737">
    <property type="term" value="C:cytoplasm"/>
    <property type="evidence" value="ECO:0007669"/>
    <property type="project" value="TreeGrafter"/>
</dbReference>
<dbReference type="PANTHER" id="PTHR22603">
    <property type="entry name" value="CHOLINE/ETHANOALAMINE KINASE"/>
    <property type="match status" value="1"/>
</dbReference>
<dbReference type="GO" id="GO:0004305">
    <property type="term" value="F:ethanolamine kinase activity"/>
    <property type="evidence" value="ECO:0007669"/>
    <property type="project" value="UniProtKB-EC"/>
</dbReference>
<comment type="similarity">
    <text evidence="2">Belongs to the choline/ethanolamine kinase family.</text>
</comment>
<evidence type="ECO:0000256" key="3">
    <source>
        <dbReference type="ARBA" id="ARBA00038874"/>
    </source>
</evidence>
<dbReference type="SUPFAM" id="SSF56112">
    <property type="entry name" value="Protein kinase-like (PK-like)"/>
    <property type="match status" value="1"/>
</dbReference>
<dbReference type="OrthoDB" id="10267235at2759"/>
<comment type="caution">
    <text evidence="4">The sequence shown here is derived from an EMBL/GenBank/DDBJ whole genome shotgun (WGS) entry which is preliminary data.</text>
</comment>
<dbReference type="AlphaFoldDB" id="A0A261XVI0"/>
<accession>A0A261XVI0</accession>
<dbReference type="InterPro" id="IPR011009">
    <property type="entry name" value="Kinase-like_dom_sf"/>
</dbReference>
<dbReference type="CDD" id="cd05157">
    <property type="entry name" value="ETNK_euk"/>
    <property type="match status" value="1"/>
</dbReference>
<evidence type="ECO:0000256" key="1">
    <source>
        <dbReference type="ARBA" id="ARBA00037883"/>
    </source>
</evidence>
<evidence type="ECO:0000313" key="4">
    <source>
        <dbReference type="EMBL" id="OZJ02376.1"/>
    </source>
</evidence>
<comment type="pathway">
    <text evidence="1">Phospholipid metabolism; phosphatidylethanolamine biosynthesis; phosphatidylethanolamine from ethanolamine: step 1/3.</text>
</comment>